<dbReference type="Proteomes" id="UP001054945">
    <property type="component" value="Unassembled WGS sequence"/>
</dbReference>
<evidence type="ECO:0000313" key="1">
    <source>
        <dbReference type="EMBL" id="GIY03623.1"/>
    </source>
</evidence>
<gene>
    <name evidence="1" type="ORF">CEXT_207761</name>
</gene>
<protein>
    <submittedName>
        <fullName evidence="1">Uncharacterized protein</fullName>
    </submittedName>
</protein>
<keyword evidence="2" id="KW-1185">Reference proteome</keyword>
<proteinExistence type="predicted"/>
<name>A0AAV4Q114_CAEEX</name>
<evidence type="ECO:0000313" key="2">
    <source>
        <dbReference type="Proteomes" id="UP001054945"/>
    </source>
</evidence>
<reference evidence="1 2" key="1">
    <citation type="submission" date="2021-06" db="EMBL/GenBank/DDBJ databases">
        <title>Caerostris extrusa draft genome.</title>
        <authorList>
            <person name="Kono N."/>
            <person name="Arakawa K."/>
        </authorList>
    </citation>
    <scope>NUCLEOTIDE SEQUENCE [LARGE SCALE GENOMIC DNA]</scope>
</reference>
<dbReference type="AlphaFoldDB" id="A0AAV4Q114"/>
<sequence>MRRVTRGGIGTTPSLCDLNFPRGWNLQQNFLRLSSNPRYGPTGLQIYHVYPQVATRTCGLIPFSRLVTETFQPTRKGA</sequence>
<organism evidence="1 2">
    <name type="scientific">Caerostris extrusa</name>
    <name type="common">Bark spider</name>
    <name type="synonym">Caerostris bankana</name>
    <dbReference type="NCBI Taxonomy" id="172846"/>
    <lineage>
        <taxon>Eukaryota</taxon>
        <taxon>Metazoa</taxon>
        <taxon>Ecdysozoa</taxon>
        <taxon>Arthropoda</taxon>
        <taxon>Chelicerata</taxon>
        <taxon>Arachnida</taxon>
        <taxon>Araneae</taxon>
        <taxon>Araneomorphae</taxon>
        <taxon>Entelegynae</taxon>
        <taxon>Araneoidea</taxon>
        <taxon>Araneidae</taxon>
        <taxon>Caerostris</taxon>
    </lineage>
</organism>
<accession>A0AAV4Q114</accession>
<dbReference type="EMBL" id="BPLR01005604">
    <property type="protein sequence ID" value="GIY03623.1"/>
    <property type="molecule type" value="Genomic_DNA"/>
</dbReference>
<comment type="caution">
    <text evidence="1">The sequence shown here is derived from an EMBL/GenBank/DDBJ whole genome shotgun (WGS) entry which is preliminary data.</text>
</comment>